<protein>
    <recommendedName>
        <fullName evidence="3">alcohol dehydrogenase</fullName>
        <ecNumber evidence="3">1.1.1.1</ecNumber>
    </recommendedName>
</protein>
<keyword evidence="5 9" id="KW-0862">Zinc</keyword>
<dbReference type="SUPFAM" id="SSF50129">
    <property type="entry name" value="GroES-like"/>
    <property type="match status" value="1"/>
</dbReference>
<name>A0A9X3MMZ4_9ACTN</name>
<dbReference type="EC" id="1.1.1.1" evidence="3"/>
<comment type="similarity">
    <text evidence="2 9">Belongs to the zinc-containing alcohol dehydrogenase family.</text>
</comment>
<evidence type="ECO:0000256" key="1">
    <source>
        <dbReference type="ARBA" id="ARBA00001947"/>
    </source>
</evidence>
<dbReference type="Proteomes" id="UP001149140">
    <property type="component" value="Unassembled WGS sequence"/>
</dbReference>
<feature type="domain" description="Enoyl reductase (ER)" evidence="10">
    <location>
        <begin position="2"/>
        <end position="342"/>
    </location>
</feature>
<evidence type="ECO:0000256" key="3">
    <source>
        <dbReference type="ARBA" id="ARBA00013190"/>
    </source>
</evidence>
<dbReference type="RefSeq" id="WP_270037301.1">
    <property type="nucleotide sequence ID" value="NZ_JAPDOD010000001.1"/>
</dbReference>
<dbReference type="Pfam" id="PF08240">
    <property type="entry name" value="ADH_N"/>
    <property type="match status" value="1"/>
</dbReference>
<evidence type="ECO:0000256" key="6">
    <source>
        <dbReference type="ARBA" id="ARBA00023002"/>
    </source>
</evidence>
<comment type="caution">
    <text evidence="11">The sequence shown here is derived from an EMBL/GenBank/DDBJ whole genome shotgun (WGS) entry which is preliminary data.</text>
</comment>
<evidence type="ECO:0000256" key="4">
    <source>
        <dbReference type="ARBA" id="ARBA00022723"/>
    </source>
</evidence>
<evidence type="ECO:0000256" key="7">
    <source>
        <dbReference type="ARBA" id="ARBA00049164"/>
    </source>
</evidence>
<dbReference type="GO" id="GO:0004022">
    <property type="term" value="F:alcohol dehydrogenase (NAD+) activity"/>
    <property type="evidence" value="ECO:0007669"/>
    <property type="project" value="UniProtKB-EC"/>
</dbReference>
<evidence type="ECO:0000256" key="5">
    <source>
        <dbReference type="ARBA" id="ARBA00022833"/>
    </source>
</evidence>
<dbReference type="InterPro" id="IPR036291">
    <property type="entry name" value="NAD(P)-bd_dom_sf"/>
</dbReference>
<evidence type="ECO:0000313" key="12">
    <source>
        <dbReference type="Proteomes" id="UP001149140"/>
    </source>
</evidence>
<keyword evidence="6" id="KW-0560">Oxidoreductase</keyword>
<evidence type="ECO:0000313" key="11">
    <source>
        <dbReference type="EMBL" id="MDA0158707.1"/>
    </source>
</evidence>
<dbReference type="InterPro" id="IPR011032">
    <property type="entry name" value="GroES-like_sf"/>
</dbReference>
<dbReference type="InterPro" id="IPR002328">
    <property type="entry name" value="ADH_Zn_CS"/>
</dbReference>
<evidence type="ECO:0000259" key="10">
    <source>
        <dbReference type="SMART" id="SM00829"/>
    </source>
</evidence>
<comment type="catalytic activity">
    <reaction evidence="8">
        <text>a primary alcohol + NAD(+) = an aldehyde + NADH + H(+)</text>
        <dbReference type="Rhea" id="RHEA:10736"/>
        <dbReference type="ChEBI" id="CHEBI:15378"/>
        <dbReference type="ChEBI" id="CHEBI:15734"/>
        <dbReference type="ChEBI" id="CHEBI:17478"/>
        <dbReference type="ChEBI" id="CHEBI:57540"/>
        <dbReference type="ChEBI" id="CHEBI:57945"/>
        <dbReference type="EC" id="1.1.1.1"/>
    </reaction>
</comment>
<dbReference type="EMBL" id="JAPDOD010000001">
    <property type="protein sequence ID" value="MDA0158707.1"/>
    <property type="molecule type" value="Genomic_DNA"/>
</dbReference>
<evidence type="ECO:0000256" key="8">
    <source>
        <dbReference type="ARBA" id="ARBA00049243"/>
    </source>
</evidence>
<dbReference type="GO" id="GO:0008270">
    <property type="term" value="F:zinc ion binding"/>
    <property type="evidence" value="ECO:0007669"/>
    <property type="project" value="InterPro"/>
</dbReference>
<dbReference type="Gene3D" id="3.90.180.10">
    <property type="entry name" value="Medium-chain alcohol dehydrogenases, catalytic domain"/>
    <property type="match status" value="1"/>
</dbReference>
<evidence type="ECO:0000256" key="9">
    <source>
        <dbReference type="RuleBase" id="RU361277"/>
    </source>
</evidence>
<reference evidence="11" key="1">
    <citation type="submission" date="2022-10" db="EMBL/GenBank/DDBJ databases">
        <title>The WGS of Solirubrobacter ginsenosidimutans DSM 21036.</title>
        <authorList>
            <person name="Jiang Z."/>
        </authorList>
    </citation>
    <scope>NUCLEOTIDE SEQUENCE</scope>
    <source>
        <strain evidence="11">DSM 21036</strain>
    </source>
</reference>
<dbReference type="Pfam" id="PF00107">
    <property type="entry name" value="ADH_zinc_N"/>
    <property type="match status" value="1"/>
</dbReference>
<sequence>MQAFQLVEWQQPPVLRDVPVPEPGPGEVLVKVGGAGACHSDLHLMEWPAGFLPYELPFTLGHENAGWIEALGPGVKGWEVGEAVAVYGPWGCGRCRPCRTGLETLCERAAQLGAAGGGLGRNGGMAEYMLVPDPRLLVPLGDLDPRDAAPLSDAALTPYHAIKLALHQLVPGTSAVVIGVGGLGHMAVQILRALTPARVIATDVDAAKLALAVDVGADHAIEAGEDAAAEIRELTGGIGATLVLDCVGSNSTLTLDTQVVAKGGAVMVVGVAGGTLEYRFNTLPSDASLTHPYWGSIVELGEVLELARAGRITPHAERFPLERVADAYERMQSGTLSGRAVITPHG</sequence>
<keyword evidence="4 9" id="KW-0479">Metal-binding</keyword>
<organism evidence="11 12">
    <name type="scientific">Solirubrobacter ginsenosidimutans</name>
    <dbReference type="NCBI Taxonomy" id="490573"/>
    <lineage>
        <taxon>Bacteria</taxon>
        <taxon>Bacillati</taxon>
        <taxon>Actinomycetota</taxon>
        <taxon>Thermoleophilia</taxon>
        <taxon>Solirubrobacterales</taxon>
        <taxon>Solirubrobacteraceae</taxon>
        <taxon>Solirubrobacter</taxon>
    </lineage>
</organism>
<dbReference type="SUPFAM" id="SSF51735">
    <property type="entry name" value="NAD(P)-binding Rossmann-fold domains"/>
    <property type="match status" value="1"/>
</dbReference>
<keyword evidence="12" id="KW-1185">Reference proteome</keyword>
<dbReference type="InterPro" id="IPR020843">
    <property type="entry name" value="ER"/>
</dbReference>
<accession>A0A9X3MMZ4</accession>
<dbReference type="InterPro" id="IPR013149">
    <property type="entry name" value="ADH-like_C"/>
</dbReference>
<dbReference type="CDD" id="cd05284">
    <property type="entry name" value="arabinose_DH_like"/>
    <property type="match status" value="1"/>
</dbReference>
<dbReference type="Gene3D" id="3.40.50.720">
    <property type="entry name" value="NAD(P)-binding Rossmann-like Domain"/>
    <property type="match status" value="1"/>
</dbReference>
<dbReference type="PANTHER" id="PTHR42940">
    <property type="entry name" value="ALCOHOL DEHYDROGENASE 1-RELATED"/>
    <property type="match status" value="1"/>
</dbReference>
<dbReference type="PANTHER" id="PTHR42940:SF8">
    <property type="entry name" value="VACUOLAR PROTEIN SORTING-ASSOCIATED PROTEIN 11"/>
    <property type="match status" value="1"/>
</dbReference>
<dbReference type="SMART" id="SM00829">
    <property type="entry name" value="PKS_ER"/>
    <property type="match status" value="1"/>
</dbReference>
<proteinExistence type="inferred from homology"/>
<dbReference type="InterPro" id="IPR013154">
    <property type="entry name" value="ADH-like_N"/>
</dbReference>
<dbReference type="AlphaFoldDB" id="A0A9X3MMZ4"/>
<comment type="cofactor">
    <cofactor evidence="1 9">
        <name>Zn(2+)</name>
        <dbReference type="ChEBI" id="CHEBI:29105"/>
    </cofactor>
</comment>
<comment type="catalytic activity">
    <reaction evidence="7">
        <text>a secondary alcohol + NAD(+) = a ketone + NADH + H(+)</text>
        <dbReference type="Rhea" id="RHEA:10740"/>
        <dbReference type="ChEBI" id="CHEBI:15378"/>
        <dbReference type="ChEBI" id="CHEBI:17087"/>
        <dbReference type="ChEBI" id="CHEBI:35681"/>
        <dbReference type="ChEBI" id="CHEBI:57540"/>
        <dbReference type="ChEBI" id="CHEBI:57945"/>
        <dbReference type="EC" id="1.1.1.1"/>
    </reaction>
</comment>
<gene>
    <name evidence="11" type="ORF">OM076_00405</name>
</gene>
<evidence type="ECO:0000256" key="2">
    <source>
        <dbReference type="ARBA" id="ARBA00008072"/>
    </source>
</evidence>
<dbReference type="PROSITE" id="PS00059">
    <property type="entry name" value="ADH_ZINC"/>
    <property type="match status" value="1"/>
</dbReference>